<dbReference type="Proteomes" id="UP000265520">
    <property type="component" value="Unassembled WGS sequence"/>
</dbReference>
<evidence type="ECO:0000313" key="2">
    <source>
        <dbReference type="Proteomes" id="UP000265520"/>
    </source>
</evidence>
<keyword evidence="2" id="KW-1185">Reference proteome</keyword>
<sequence>FLGGLELKPPQSTLLCVLSPGEDHDVVGRGVATRSQVLAICRQLLANFLKVGR</sequence>
<evidence type="ECO:0000313" key="1">
    <source>
        <dbReference type="EMBL" id="MCI82246.1"/>
    </source>
</evidence>
<reference evidence="1 2" key="1">
    <citation type="journal article" date="2018" name="Front. Plant Sci.">
        <title>Red Clover (Trifolium pratense) and Zigzag Clover (T. medium) - A Picture of Genomic Similarities and Differences.</title>
        <authorList>
            <person name="Dluhosova J."/>
            <person name="Istvanek J."/>
            <person name="Nedelnik J."/>
            <person name="Repkova J."/>
        </authorList>
    </citation>
    <scope>NUCLEOTIDE SEQUENCE [LARGE SCALE GENOMIC DNA]</scope>
    <source>
        <strain evidence="2">cv. 10/8</strain>
        <tissue evidence="1">Leaf</tissue>
    </source>
</reference>
<protein>
    <submittedName>
        <fullName evidence="1">Uncharacterized protein</fullName>
    </submittedName>
</protein>
<dbReference type="EMBL" id="LXQA011038842">
    <property type="protein sequence ID" value="MCI82246.1"/>
    <property type="molecule type" value="Genomic_DNA"/>
</dbReference>
<dbReference type="AlphaFoldDB" id="A0A392V1W3"/>
<organism evidence="1 2">
    <name type="scientific">Trifolium medium</name>
    <dbReference type="NCBI Taxonomy" id="97028"/>
    <lineage>
        <taxon>Eukaryota</taxon>
        <taxon>Viridiplantae</taxon>
        <taxon>Streptophyta</taxon>
        <taxon>Embryophyta</taxon>
        <taxon>Tracheophyta</taxon>
        <taxon>Spermatophyta</taxon>
        <taxon>Magnoliopsida</taxon>
        <taxon>eudicotyledons</taxon>
        <taxon>Gunneridae</taxon>
        <taxon>Pentapetalae</taxon>
        <taxon>rosids</taxon>
        <taxon>fabids</taxon>
        <taxon>Fabales</taxon>
        <taxon>Fabaceae</taxon>
        <taxon>Papilionoideae</taxon>
        <taxon>50 kb inversion clade</taxon>
        <taxon>NPAAA clade</taxon>
        <taxon>Hologalegina</taxon>
        <taxon>IRL clade</taxon>
        <taxon>Trifolieae</taxon>
        <taxon>Trifolium</taxon>
    </lineage>
</organism>
<accession>A0A392V1W3</accession>
<comment type="caution">
    <text evidence="1">The sequence shown here is derived from an EMBL/GenBank/DDBJ whole genome shotgun (WGS) entry which is preliminary data.</text>
</comment>
<feature type="non-terminal residue" evidence="1">
    <location>
        <position position="1"/>
    </location>
</feature>
<proteinExistence type="predicted"/>
<name>A0A392V1W3_9FABA</name>